<dbReference type="Proteomes" id="UP000176562">
    <property type="component" value="Chromosome"/>
</dbReference>
<feature type="signal peptide" evidence="1">
    <location>
        <begin position="1"/>
        <end position="25"/>
    </location>
</feature>
<name>A0A1D9M9G7_9RHOB</name>
<organism evidence="2 3">
    <name type="scientific">Rhodobacter xanthinilyticus</name>
    <dbReference type="NCBI Taxonomy" id="1850250"/>
    <lineage>
        <taxon>Bacteria</taxon>
        <taxon>Pseudomonadati</taxon>
        <taxon>Pseudomonadota</taxon>
        <taxon>Alphaproteobacteria</taxon>
        <taxon>Rhodobacterales</taxon>
        <taxon>Rhodobacter group</taxon>
        <taxon>Rhodobacter</taxon>
    </lineage>
</organism>
<sequence>MKRSTLLMSSMITAGALALPFAAQASDADGQHGLIDYKMGIASQPMAEAPQNAGVVAPNPSLGSDAALSQYGIADVKTGAAASVKTSDNTAALPVSEVLDDQAGLAKNDADAGQPGAVVTADGGAIGSIERIVPGEAADTVYIRVSDNIENRKASVFKIDVPKGSASPQGVLTLGYTMSGLLEILDAQV</sequence>
<accession>A0A1D9M9G7</accession>
<reference evidence="2 3" key="1">
    <citation type="submission" date="2016-10" db="EMBL/GenBank/DDBJ databases">
        <title>Rhodobacter sp. LPB0142, isolated from sea water.</title>
        <authorList>
            <person name="Kim E."/>
            <person name="Yi H."/>
        </authorList>
    </citation>
    <scope>NUCLEOTIDE SEQUENCE [LARGE SCALE GENOMIC DNA]</scope>
    <source>
        <strain evidence="2 3">LPB0142</strain>
    </source>
</reference>
<dbReference type="RefSeq" id="WP_071165535.1">
    <property type="nucleotide sequence ID" value="NZ_CP017781.1"/>
</dbReference>
<evidence type="ECO:0000313" key="2">
    <source>
        <dbReference type="EMBL" id="AOZ68506.1"/>
    </source>
</evidence>
<keyword evidence="1" id="KW-0732">Signal</keyword>
<gene>
    <name evidence="2" type="ORF">LPB142_03570</name>
</gene>
<keyword evidence="3" id="KW-1185">Reference proteome</keyword>
<dbReference type="EMBL" id="CP017781">
    <property type="protein sequence ID" value="AOZ68506.1"/>
    <property type="molecule type" value="Genomic_DNA"/>
</dbReference>
<evidence type="ECO:0008006" key="4">
    <source>
        <dbReference type="Google" id="ProtNLM"/>
    </source>
</evidence>
<evidence type="ECO:0000313" key="3">
    <source>
        <dbReference type="Proteomes" id="UP000176562"/>
    </source>
</evidence>
<protein>
    <recommendedName>
        <fullName evidence="4">PRC-barrel domain-containing protein</fullName>
    </recommendedName>
</protein>
<feature type="chain" id="PRO_5009443509" description="PRC-barrel domain-containing protein" evidence="1">
    <location>
        <begin position="26"/>
        <end position="189"/>
    </location>
</feature>
<dbReference type="AlphaFoldDB" id="A0A1D9M9G7"/>
<dbReference type="KEGG" id="rhp:LPB142_03570"/>
<proteinExistence type="predicted"/>
<evidence type="ECO:0000256" key="1">
    <source>
        <dbReference type="SAM" id="SignalP"/>
    </source>
</evidence>